<evidence type="ECO:0000256" key="1">
    <source>
        <dbReference type="SAM" id="MobiDB-lite"/>
    </source>
</evidence>
<dbReference type="EMBL" id="UYRT01090580">
    <property type="protein sequence ID" value="VDN36211.1"/>
    <property type="molecule type" value="Genomic_DNA"/>
</dbReference>
<evidence type="ECO:0000313" key="4">
    <source>
        <dbReference type="WBParaSite" id="GPUH_0002053701-mRNA-1"/>
    </source>
</evidence>
<feature type="compositionally biased region" description="Basic and acidic residues" evidence="1">
    <location>
        <begin position="47"/>
        <end position="58"/>
    </location>
</feature>
<dbReference type="AlphaFoldDB" id="A0A183EHS1"/>
<accession>A0A183EHS1</accession>
<organism evidence="4">
    <name type="scientific">Gongylonema pulchrum</name>
    <dbReference type="NCBI Taxonomy" id="637853"/>
    <lineage>
        <taxon>Eukaryota</taxon>
        <taxon>Metazoa</taxon>
        <taxon>Ecdysozoa</taxon>
        <taxon>Nematoda</taxon>
        <taxon>Chromadorea</taxon>
        <taxon>Rhabditida</taxon>
        <taxon>Spirurina</taxon>
        <taxon>Spiruromorpha</taxon>
        <taxon>Spiruroidea</taxon>
        <taxon>Gongylonematidae</taxon>
        <taxon>Gongylonema</taxon>
    </lineage>
</organism>
<feature type="region of interest" description="Disordered" evidence="1">
    <location>
        <begin position="35"/>
        <end position="58"/>
    </location>
</feature>
<evidence type="ECO:0000313" key="3">
    <source>
        <dbReference type="Proteomes" id="UP000271098"/>
    </source>
</evidence>
<proteinExistence type="predicted"/>
<sequence length="76" mass="8710">MLQKEHLVAHMKSHRVSVDDPKRAMIVLHRFEAAPPPSRALSQADTRSTENEAEQSKEVSEFVTHIRNLLIIIVRL</sequence>
<protein>
    <submittedName>
        <fullName evidence="4">C2H2-type domain-containing protein</fullName>
    </submittedName>
</protein>
<dbReference type="WBParaSite" id="GPUH_0002053701-mRNA-1">
    <property type="protein sequence ID" value="GPUH_0002053701-mRNA-1"/>
    <property type="gene ID" value="GPUH_0002053701"/>
</dbReference>
<name>A0A183EHS1_9BILA</name>
<gene>
    <name evidence="2" type="ORF">GPUH_LOCUS20512</name>
</gene>
<keyword evidence="3" id="KW-1185">Reference proteome</keyword>
<reference evidence="2 3" key="2">
    <citation type="submission" date="2018-11" db="EMBL/GenBank/DDBJ databases">
        <authorList>
            <consortium name="Pathogen Informatics"/>
        </authorList>
    </citation>
    <scope>NUCLEOTIDE SEQUENCE [LARGE SCALE GENOMIC DNA]</scope>
</reference>
<evidence type="ECO:0000313" key="2">
    <source>
        <dbReference type="EMBL" id="VDN36211.1"/>
    </source>
</evidence>
<reference evidence="4" key="1">
    <citation type="submission" date="2016-06" db="UniProtKB">
        <authorList>
            <consortium name="WormBaseParasite"/>
        </authorList>
    </citation>
    <scope>IDENTIFICATION</scope>
</reference>
<dbReference type="Proteomes" id="UP000271098">
    <property type="component" value="Unassembled WGS sequence"/>
</dbReference>